<feature type="region of interest" description="Disordered" evidence="1">
    <location>
        <begin position="154"/>
        <end position="173"/>
    </location>
</feature>
<reference evidence="2" key="1">
    <citation type="submission" date="2021-08" db="EMBL/GenBank/DDBJ databases">
        <title>WGS assembly of Ceratopteris richardii.</title>
        <authorList>
            <person name="Marchant D.B."/>
            <person name="Chen G."/>
            <person name="Jenkins J."/>
            <person name="Shu S."/>
            <person name="Leebens-Mack J."/>
            <person name="Grimwood J."/>
            <person name="Schmutz J."/>
            <person name="Soltis P."/>
            <person name="Soltis D."/>
            <person name="Chen Z.-H."/>
        </authorList>
    </citation>
    <scope>NUCLEOTIDE SEQUENCE</scope>
    <source>
        <strain evidence="2">Whitten #5841</strain>
        <tissue evidence="2">Leaf</tissue>
    </source>
</reference>
<organism evidence="2 3">
    <name type="scientific">Ceratopteris richardii</name>
    <name type="common">Triangle waterfern</name>
    <dbReference type="NCBI Taxonomy" id="49495"/>
    <lineage>
        <taxon>Eukaryota</taxon>
        <taxon>Viridiplantae</taxon>
        <taxon>Streptophyta</taxon>
        <taxon>Embryophyta</taxon>
        <taxon>Tracheophyta</taxon>
        <taxon>Polypodiopsida</taxon>
        <taxon>Polypodiidae</taxon>
        <taxon>Polypodiales</taxon>
        <taxon>Pteridineae</taxon>
        <taxon>Pteridaceae</taxon>
        <taxon>Parkerioideae</taxon>
        <taxon>Ceratopteris</taxon>
    </lineage>
</organism>
<gene>
    <name evidence="2" type="ORF">KP509_36G048600</name>
</gene>
<evidence type="ECO:0000256" key="1">
    <source>
        <dbReference type="SAM" id="MobiDB-lite"/>
    </source>
</evidence>
<dbReference type="AlphaFoldDB" id="A0A8T2QCP6"/>
<evidence type="ECO:0000313" key="2">
    <source>
        <dbReference type="EMBL" id="KAH7281456.1"/>
    </source>
</evidence>
<dbReference type="InterPro" id="IPR035441">
    <property type="entry name" value="TFIIS/LEDGF_dom_sf"/>
</dbReference>
<accession>A0A8T2QCP6</accession>
<dbReference type="EMBL" id="CM035441">
    <property type="protein sequence ID" value="KAH7281456.1"/>
    <property type="molecule type" value="Genomic_DNA"/>
</dbReference>
<protein>
    <submittedName>
        <fullName evidence="2">Uncharacterized protein</fullName>
    </submittedName>
</protein>
<name>A0A8T2QCP6_CERRI</name>
<keyword evidence="3" id="KW-1185">Reference proteome</keyword>
<sequence length="224" mass="25228">MEEGHHSDASSKCDSSDSPCPKEEVEWLLRIVAFPEAHSSEELITAIAALLRLKGITMEILRDTCIGSYIRDLCDHSSEQVRSAAHIAYDNLEKMLFNWAESVNWSWHDVAKACTDAEKAKRNKAYNSLNLTPSPAWPPLPEKISSHYHIDGISNPLHGQETSRRGSRAVSHSPARNIQADFYGNQYFYTPSNHADVSRGKRARPSETYPGARKLYAHFPSHMH</sequence>
<comment type="caution">
    <text evidence="2">The sequence shown here is derived from an EMBL/GenBank/DDBJ whole genome shotgun (WGS) entry which is preliminary data.</text>
</comment>
<evidence type="ECO:0000313" key="3">
    <source>
        <dbReference type="Proteomes" id="UP000825935"/>
    </source>
</evidence>
<dbReference type="OrthoDB" id="10503276at2759"/>
<dbReference type="Gene3D" id="1.20.930.10">
    <property type="entry name" value="Conserved domain common to transcription factors TFIIS, elongin A, CRSP70"/>
    <property type="match status" value="1"/>
</dbReference>
<dbReference type="Proteomes" id="UP000825935">
    <property type="component" value="Chromosome 36"/>
</dbReference>
<proteinExistence type="predicted"/>
<dbReference type="SUPFAM" id="SSF47676">
    <property type="entry name" value="Conserved domain common to transcription factors TFIIS, elongin A, CRSP70"/>
    <property type="match status" value="1"/>
</dbReference>